<sequence length="184" mass="19696">MAGPPPAALRPPTAATSTRSPPQSSKNKGRCGAFMTAASREQPRLFPYHAGAIIPPSPSPTPDEAAECIAKASPSARLHVRSHASRPPRTLTHAQTHVHDGPLRRPIPTFRLCYCPLVQEYRVIACLVLENRPHPPLPLLSKMSTSGLEGDDAQGRPCRYLLSSFTVLLVSSVVDVASDPVLGT</sequence>
<feature type="region of interest" description="Disordered" evidence="1">
    <location>
        <begin position="1"/>
        <end position="32"/>
    </location>
</feature>
<reference evidence="2 3" key="1">
    <citation type="journal article" date="2024" name="Microbiol. Resour. Announc.">
        <title>Genome annotations for the ascomycete fungi Trichoderma harzianum, Trichoderma aggressivum, and Purpureocillium lilacinum.</title>
        <authorList>
            <person name="Beijen E.P.W."/>
            <person name="Ohm R.A."/>
        </authorList>
    </citation>
    <scope>NUCLEOTIDE SEQUENCE [LARGE SCALE GENOMIC DNA]</scope>
    <source>
        <strain evidence="2 3">CBS 150709</strain>
    </source>
</reference>
<organism evidence="2 3">
    <name type="scientific">Purpureocillium lilacinum</name>
    <name type="common">Paecilomyces lilacinus</name>
    <dbReference type="NCBI Taxonomy" id="33203"/>
    <lineage>
        <taxon>Eukaryota</taxon>
        <taxon>Fungi</taxon>
        <taxon>Dikarya</taxon>
        <taxon>Ascomycota</taxon>
        <taxon>Pezizomycotina</taxon>
        <taxon>Sordariomycetes</taxon>
        <taxon>Hypocreomycetidae</taxon>
        <taxon>Hypocreales</taxon>
        <taxon>Ophiocordycipitaceae</taxon>
        <taxon>Purpureocillium</taxon>
    </lineage>
</organism>
<protein>
    <submittedName>
        <fullName evidence="2">Uncharacterized protein</fullName>
    </submittedName>
</protein>
<gene>
    <name evidence="2" type="ORF">Purlil1_10050</name>
</gene>
<dbReference type="Proteomes" id="UP001287286">
    <property type="component" value="Unassembled WGS sequence"/>
</dbReference>
<comment type="caution">
    <text evidence="2">The sequence shown here is derived from an EMBL/GenBank/DDBJ whole genome shotgun (WGS) entry which is preliminary data.</text>
</comment>
<feature type="compositionally biased region" description="Low complexity" evidence="1">
    <location>
        <begin position="10"/>
        <end position="25"/>
    </location>
</feature>
<keyword evidence="3" id="KW-1185">Reference proteome</keyword>
<proteinExistence type="predicted"/>
<evidence type="ECO:0000313" key="3">
    <source>
        <dbReference type="Proteomes" id="UP001287286"/>
    </source>
</evidence>
<evidence type="ECO:0000256" key="1">
    <source>
        <dbReference type="SAM" id="MobiDB-lite"/>
    </source>
</evidence>
<name>A0ABR0BP93_PURLI</name>
<accession>A0ABR0BP93</accession>
<evidence type="ECO:0000313" key="2">
    <source>
        <dbReference type="EMBL" id="KAK4084830.1"/>
    </source>
</evidence>
<dbReference type="EMBL" id="JAWRVI010000049">
    <property type="protein sequence ID" value="KAK4084830.1"/>
    <property type="molecule type" value="Genomic_DNA"/>
</dbReference>